<protein>
    <submittedName>
        <fullName evidence="3">IRS-type PTB domain-containing protein</fullName>
    </submittedName>
</protein>
<feature type="compositionally biased region" description="Pro residues" evidence="1">
    <location>
        <begin position="166"/>
        <end position="175"/>
    </location>
</feature>
<proteinExistence type="predicted"/>
<organism evidence="2 3">
    <name type="scientific">Steinernema glaseri</name>
    <dbReference type="NCBI Taxonomy" id="37863"/>
    <lineage>
        <taxon>Eukaryota</taxon>
        <taxon>Metazoa</taxon>
        <taxon>Ecdysozoa</taxon>
        <taxon>Nematoda</taxon>
        <taxon>Chromadorea</taxon>
        <taxon>Rhabditida</taxon>
        <taxon>Tylenchina</taxon>
        <taxon>Panagrolaimomorpha</taxon>
        <taxon>Strongyloidoidea</taxon>
        <taxon>Steinernematidae</taxon>
        <taxon>Steinernema</taxon>
    </lineage>
</organism>
<name>A0A1I8ACW1_9BILA</name>
<reference evidence="3" key="1">
    <citation type="submission" date="2016-11" db="UniProtKB">
        <authorList>
            <consortium name="WormBaseParasite"/>
        </authorList>
    </citation>
    <scope>IDENTIFICATION</scope>
</reference>
<sequence length="190" mass="21200">MSPSEPPPLPPRAEEEGEMTAVRESFINLKPLEIPRPKCQGMQFITTRGRQGFYQSIRRNGAQYGLQIKPMGPRRSALPDQSFWTRPETVKEEEPQTTSVPSSPTQHCDSGVSSDSESRRSSSVSYFPPESSPPPSQNYRFSQPILEEPEFPEPEPDYDEPSRTPTSPPPAPPLPNFGRFGKKLSASGRL</sequence>
<feature type="region of interest" description="Disordered" evidence="1">
    <location>
        <begin position="65"/>
        <end position="190"/>
    </location>
</feature>
<feature type="compositionally biased region" description="Acidic residues" evidence="1">
    <location>
        <begin position="147"/>
        <end position="159"/>
    </location>
</feature>
<evidence type="ECO:0000313" key="2">
    <source>
        <dbReference type="Proteomes" id="UP000095287"/>
    </source>
</evidence>
<dbReference type="Proteomes" id="UP000095287">
    <property type="component" value="Unplaced"/>
</dbReference>
<accession>A0A1I8ACW1</accession>
<keyword evidence="2" id="KW-1185">Reference proteome</keyword>
<dbReference type="WBParaSite" id="L893_g4307.t1">
    <property type="protein sequence ID" value="L893_g4307.t1"/>
    <property type="gene ID" value="L893_g4307"/>
</dbReference>
<feature type="compositionally biased region" description="Polar residues" evidence="1">
    <location>
        <begin position="96"/>
        <end position="108"/>
    </location>
</feature>
<dbReference type="AlphaFoldDB" id="A0A1I8ACW1"/>
<evidence type="ECO:0000256" key="1">
    <source>
        <dbReference type="SAM" id="MobiDB-lite"/>
    </source>
</evidence>
<feature type="compositionally biased region" description="Low complexity" evidence="1">
    <location>
        <begin position="109"/>
        <end position="129"/>
    </location>
</feature>
<evidence type="ECO:0000313" key="3">
    <source>
        <dbReference type="WBParaSite" id="L893_g4307.t1"/>
    </source>
</evidence>